<dbReference type="GO" id="GO:0007163">
    <property type="term" value="P:establishment or maintenance of cell polarity"/>
    <property type="evidence" value="ECO:0007669"/>
    <property type="project" value="TreeGrafter"/>
</dbReference>
<dbReference type="SUPFAM" id="SSF50405">
    <property type="entry name" value="Actin-crosslinking proteins"/>
    <property type="match status" value="2"/>
</dbReference>
<protein>
    <submittedName>
        <fullName evidence="1">Uncharacterized protein</fullName>
    </submittedName>
</protein>
<dbReference type="InterPro" id="IPR010431">
    <property type="entry name" value="Fascin"/>
</dbReference>
<dbReference type="EMBL" id="JAKKPZ010000021">
    <property type="protein sequence ID" value="KAI1711670.1"/>
    <property type="molecule type" value="Genomic_DNA"/>
</dbReference>
<gene>
    <name evidence="1" type="ORF">DdX_10132</name>
</gene>
<dbReference type="GO" id="GO:0015629">
    <property type="term" value="C:actin cytoskeleton"/>
    <property type="evidence" value="ECO:0007669"/>
    <property type="project" value="TreeGrafter"/>
</dbReference>
<dbReference type="PANTHER" id="PTHR10551">
    <property type="entry name" value="FASCIN"/>
    <property type="match status" value="1"/>
</dbReference>
<comment type="caution">
    <text evidence="1">The sequence shown here is derived from an EMBL/GenBank/DDBJ whole genome shotgun (WGS) entry which is preliminary data.</text>
</comment>
<dbReference type="GO" id="GO:0016477">
    <property type="term" value="P:cell migration"/>
    <property type="evidence" value="ECO:0007669"/>
    <property type="project" value="TreeGrafter"/>
</dbReference>
<dbReference type="InterPro" id="IPR008999">
    <property type="entry name" value="Actin-crosslinking"/>
</dbReference>
<dbReference type="GO" id="GO:0005737">
    <property type="term" value="C:cytoplasm"/>
    <property type="evidence" value="ECO:0007669"/>
    <property type="project" value="TreeGrafter"/>
</dbReference>
<proteinExistence type="predicted"/>
<sequence>MTITEALHNASAVSCSADWEPIITRNNDGLSSLMGTYTVKKGIAATRLWMKGQGLGRSETKEIASSSSTDTVGKVTLKAVGSLRGISPAASTEIESTASKLENAANVQSQQSGSRSIAEYTEDMNEISIPPGKMFRLEQGVVRCDGNEAIVYTDNVRVIERYEQGDYHSIRSLANQKLVAAENDGISPLLANRNTADEWELFRILPAPSYPERWISLQSKTNGKFLCVDSYRRLVSNCDYDDIKKEHFERICQGNNCTLRALSSGKYVSNDLVHGGVLLADRDQADLWERFVFEHANIESHENQIYQYLYSIGAKRYVSVDKDDILVAEQKQVDDRERYLVIHNADGTISLKSKANGKFVSADLNQDAQLIAESDSIRQWEKFFPVHQRHDIAPIIALRAMSNGKYVSADQDYEGVLVADRDTIQAWEEFYLSAY</sequence>
<dbReference type="PANTHER" id="PTHR10551:SF9">
    <property type="entry name" value="FASCIN-2"/>
    <property type="match status" value="1"/>
</dbReference>
<evidence type="ECO:0000313" key="1">
    <source>
        <dbReference type="EMBL" id="KAI1711670.1"/>
    </source>
</evidence>
<dbReference type="Proteomes" id="UP001201812">
    <property type="component" value="Unassembled WGS sequence"/>
</dbReference>
<dbReference type="AlphaFoldDB" id="A0AAD4N0U4"/>
<evidence type="ECO:0000313" key="2">
    <source>
        <dbReference type="Proteomes" id="UP001201812"/>
    </source>
</evidence>
<name>A0AAD4N0U4_9BILA</name>
<dbReference type="GO" id="GO:0051015">
    <property type="term" value="F:actin filament binding"/>
    <property type="evidence" value="ECO:0007669"/>
    <property type="project" value="InterPro"/>
</dbReference>
<dbReference type="GO" id="GO:0051017">
    <property type="term" value="P:actin filament bundle assembly"/>
    <property type="evidence" value="ECO:0007669"/>
    <property type="project" value="TreeGrafter"/>
</dbReference>
<dbReference type="Gene3D" id="2.80.10.50">
    <property type="match status" value="2"/>
</dbReference>
<dbReference type="CDD" id="cd00257">
    <property type="entry name" value="beta-trefoil_FSCN-like"/>
    <property type="match status" value="2"/>
</dbReference>
<organism evidence="1 2">
    <name type="scientific">Ditylenchus destructor</name>
    <dbReference type="NCBI Taxonomy" id="166010"/>
    <lineage>
        <taxon>Eukaryota</taxon>
        <taxon>Metazoa</taxon>
        <taxon>Ecdysozoa</taxon>
        <taxon>Nematoda</taxon>
        <taxon>Chromadorea</taxon>
        <taxon>Rhabditida</taxon>
        <taxon>Tylenchina</taxon>
        <taxon>Tylenchomorpha</taxon>
        <taxon>Sphaerularioidea</taxon>
        <taxon>Anguinidae</taxon>
        <taxon>Anguininae</taxon>
        <taxon>Ditylenchus</taxon>
    </lineage>
</organism>
<keyword evidence="2" id="KW-1185">Reference proteome</keyword>
<reference evidence="1" key="1">
    <citation type="submission" date="2022-01" db="EMBL/GenBank/DDBJ databases">
        <title>Genome Sequence Resource for Two Populations of Ditylenchus destructor, the Migratory Endoparasitic Phytonematode.</title>
        <authorList>
            <person name="Zhang H."/>
            <person name="Lin R."/>
            <person name="Xie B."/>
        </authorList>
    </citation>
    <scope>NUCLEOTIDE SEQUENCE</scope>
    <source>
        <strain evidence="1">BazhouSP</strain>
    </source>
</reference>
<accession>A0AAD4N0U4</accession>